<evidence type="ECO:0000313" key="1">
    <source>
        <dbReference type="EMBL" id="KAJ8687544.1"/>
    </source>
</evidence>
<sequence length="1430" mass="159890">MYNELTRILIFISNLEGLPSPPGKPILVPGEEDSQPDVVGIRWERSSSNGGSAIIGYHVEHRKVGTPHWVRSAPVLCTFPELTLSGLEPGWRYQFRIKAQNALGLSEPSELSDPLSVTLQRTTSIAPKFQQELVDCVALEGEQAEFSVIYDGAPLPKVAWYKDGFEIFSSRRTTIATDGNRSSLTIYRTSMDDEGEIKCSATNRAGHISTRAKLLIEAPPKVRLPRQYEDGLLFEQGETIRLKATNGGRPPPSTTWYHNGEIIVVDDRHQFESITDNETILKIQDAKRFDRGEYTIRAINKIGEDIASFLVTVTDRPAAPKKTFVTGTLGKTVTLAWREPDDDGGCKIGSYIVEYYRIGWDVWLKAATCRQTSATLNDLIEGSEYRFRVKAENPYGLSDPGEESDVIFIPDPKRGITEPNMRAKSASHRDIPRGRSERREVSFHEPTQRTRSLTREQANNREAMAMHDRTVSTQRLSQRPSRADSRVTFALDTTSHDADQPRRQWSKELLPQPDQIESIGRNRPHQAAVVISPSFDDSGGQNIVNGRAHPGSFSRDHSPSPLILAEATEYAIEETIQILRPGPQRPQRRGSSSMRHADVNDGESSMLHGSSEFMLVLCPSEEGAHQNGTGEVEKHTELDYQTGQISPSRPGPRSVQRQTTTAESEEEDLLAPPMSASLPELFSIDHQVVEVYRDAVSSTELLHERAMERFYRAVEAEKSADQLQQQQQHRLRQPHELLRNRPVLRRRPSTGSSAGRRRSSEGHAQTLRLPGMPPLESASSDPNLPASDETLSTRKRVEPSLGAGIASHEGSAETLRRWHREPGIDQPSPELVEVHSAIKSAETHVEETPKVEEEFDEVAPDTGEILAEDSVETSGVSSEPESSDGEDIKQLKARIMAKSVIDEENTYNPRGRTVMRAEMVESPPPVSPHRLPFDDFSPSTPDRTNLSPTNLTPSSPNSTTAPKSILKKRNEPESVPVNHFGRPVPPEKPLRKSQLVPDGIGPLLQNDIEKKLSNLEIHKIENELKAAPIIAPTPTPPPSPTSPPKTPAEPDIEKEAMISAGEAAVSKRRQMRLGSKTLSTESNEEEQHEERMAVVSHYTELVRQYSHPDFRQRSLSRDREPKRYESPSESRVASPTRTRPMQPKEKLPVTPGKIITPIPPTTLLPPMPSAKIITPIPPVMPTTPIQRAMPITSSNHISRRLGRKNGTPEPETLAVPTPRGRSRRQESNEDGRSRRSSISDSRNASPARRRSRPVSVTRNESPMPRSRNVSRDRGQSVASSRSSSKTRANESRRVSEVRQSRSGLGGSRPSSRASSRDRSRANTPSESKMERLQRALDEREGRRRRGSSRNEARDVSEDPDAKNATLDVETERKVRSTMSYFTDVGLLLAAIYVYLFKKEVLAIPIIGLLLYRYVQQEMHGWTPRWFRRRH</sequence>
<evidence type="ECO:0000313" key="2">
    <source>
        <dbReference type="Proteomes" id="UP001239111"/>
    </source>
</evidence>
<organism evidence="1 2">
    <name type="scientific">Eretmocerus hayati</name>
    <dbReference type="NCBI Taxonomy" id="131215"/>
    <lineage>
        <taxon>Eukaryota</taxon>
        <taxon>Metazoa</taxon>
        <taxon>Ecdysozoa</taxon>
        <taxon>Arthropoda</taxon>
        <taxon>Hexapoda</taxon>
        <taxon>Insecta</taxon>
        <taxon>Pterygota</taxon>
        <taxon>Neoptera</taxon>
        <taxon>Endopterygota</taxon>
        <taxon>Hymenoptera</taxon>
        <taxon>Apocrita</taxon>
        <taxon>Proctotrupomorpha</taxon>
        <taxon>Chalcidoidea</taxon>
        <taxon>Aphelinidae</taxon>
        <taxon>Aphelininae</taxon>
        <taxon>Eretmocerus</taxon>
    </lineage>
</organism>
<proteinExistence type="predicted"/>
<gene>
    <name evidence="1" type="ORF">QAD02_023338</name>
</gene>
<name>A0ACC2PY12_9HYME</name>
<accession>A0ACC2PY12</accession>
<protein>
    <submittedName>
        <fullName evidence="1">Uncharacterized protein</fullName>
    </submittedName>
</protein>
<keyword evidence="2" id="KW-1185">Reference proteome</keyword>
<dbReference type="Proteomes" id="UP001239111">
    <property type="component" value="Chromosome 1"/>
</dbReference>
<dbReference type="EMBL" id="CM056741">
    <property type="protein sequence ID" value="KAJ8687544.1"/>
    <property type="molecule type" value="Genomic_DNA"/>
</dbReference>
<reference evidence="1" key="1">
    <citation type="submission" date="2023-04" db="EMBL/GenBank/DDBJ databases">
        <title>A chromosome-level genome assembly of the parasitoid wasp Eretmocerus hayati.</title>
        <authorList>
            <person name="Zhong Y."/>
            <person name="Liu S."/>
            <person name="Liu Y."/>
        </authorList>
    </citation>
    <scope>NUCLEOTIDE SEQUENCE</scope>
    <source>
        <strain evidence="1">ZJU_SS_LIU_2023</strain>
    </source>
</reference>
<comment type="caution">
    <text evidence="1">The sequence shown here is derived from an EMBL/GenBank/DDBJ whole genome shotgun (WGS) entry which is preliminary data.</text>
</comment>